<name>A0A2K1JN33_PHYPA</name>
<dbReference type="EnsemblPlants" id="Pp3c13_24117V3.1">
    <property type="protein sequence ID" value="Pp3c13_24117V3.1"/>
    <property type="gene ID" value="Pp3c13_24117"/>
</dbReference>
<dbReference type="InParanoid" id="A0A2K1JN33"/>
<organism evidence="1">
    <name type="scientific">Physcomitrium patens</name>
    <name type="common">Spreading-leaved earth moss</name>
    <name type="synonym">Physcomitrella patens</name>
    <dbReference type="NCBI Taxonomy" id="3218"/>
    <lineage>
        <taxon>Eukaryota</taxon>
        <taxon>Viridiplantae</taxon>
        <taxon>Streptophyta</taxon>
        <taxon>Embryophyta</taxon>
        <taxon>Bryophyta</taxon>
        <taxon>Bryophytina</taxon>
        <taxon>Bryopsida</taxon>
        <taxon>Funariidae</taxon>
        <taxon>Funariales</taxon>
        <taxon>Funariaceae</taxon>
        <taxon>Physcomitrium</taxon>
    </lineage>
</organism>
<evidence type="ECO:0000313" key="2">
    <source>
        <dbReference type="EnsemblPlants" id="Pp3c13_24117V3.1"/>
    </source>
</evidence>
<dbReference type="EMBL" id="ABEU02000013">
    <property type="protein sequence ID" value="PNR42949.1"/>
    <property type="molecule type" value="Genomic_DNA"/>
</dbReference>
<proteinExistence type="predicted"/>
<reference evidence="1 3" key="1">
    <citation type="journal article" date="2008" name="Science">
        <title>The Physcomitrella genome reveals evolutionary insights into the conquest of land by plants.</title>
        <authorList>
            <person name="Rensing S."/>
            <person name="Lang D."/>
            <person name="Zimmer A."/>
            <person name="Terry A."/>
            <person name="Salamov A."/>
            <person name="Shapiro H."/>
            <person name="Nishiyama T."/>
            <person name="Perroud P.-F."/>
            <person name="Lindquist E."/>
            <person name="Kamisugi Y."/>
            <person name="Tanahashi T."/>
            <person name="Sakakibara K."/>
            <person name="Fujita T."/>
            <person name="Oishi K."/>
            <person name="Shin-I T."/>
            <person name="Kuroki Y."/>
            <person name="Toyoda A."/>
            <person name="Suzuki Y."/>
            <person name="Hashimoto A."/>
            <person name="Yamaguchi K."/>
            <person name="Sugano A."/>
            <person name="Kohara Y."/>
            <person name="Fujiyama A."/>
            <person name="Anterola A."/>
            <person name="Aoki S."/>
            <person name="Ashton N."/>
            <person name="Barbazuk W.B."/>
            <person name="Barker E."/>
            <person name="Bennetzen J."/>
            <person name="Bezanilla M."/>
            <person name="Blankenship R."/>
            <person name="Cho S.H."/>
            <person name="Dutcher S."/>
            <person name="Estelle M."/>
            <person name="Fawcett J.A."/>
            <person name="Gundlach H."/>
            <person name="Hanada K."/>
            <person name="Heyl A."/>
            <person name="Hicks K.A."/>
            <person name="Hugh J."/>
            <person name="Lohr M."/>
            <person name="Mayer K."/>
            <person name="Melkozernov A."/>
            <person name="Murata T."/>
            <person name="Nelson D."/>
            <person name="Pils B."/>
            <person name="Prigge M."/>
            <person name="Reiss B."/>
            <person name="Renner T."/>
            <person name="Rombauts S."/>
            <person name="Rushton P."/>
            <person name="Sanderfoot A."/>
            <person name="Schween G."/>
            <person name="Shiu S.-H."/>
            <person name="Stueber K."/>
            <person name="Theodoulou F.L."/>
            <person name="Tu H."/>
            <person name="Van de Peer Y."/>
            <person name="Verrier P.J."/>
            <person name="Waters E."/>
            <person name="Wood A."/>
            <person name="Yang L."/>
            <person name="Cove D."/>
            <person name="Cuming A."/>
            <person name="Hasebe M."/>
            <person name="Lucas S."/>
            <person name="Mishler D.B."/>
            <person name="Reski R."/>
            <person name="Grigoriev I."/>
            <person name="Quatrano R.S."/>
            <person name="Boore J.L."/>
        </authorList>
    </citation>
    <scope>NUCLEOTIDE SEQUENCE [LARGE SCALE GENOMIC DNA]</scope>
    <source>
        <strain evidence="2 3">cv. Gransden 2004</strain>
    </source>
</reference>
<sequence>MDLGTSSGNKRFIPKINATIQTPMINQVVILKWKNKDHVALTTIWDHINNATFLLNKAWKTSNEAWLGLENTYLASDIVTQIHL</sequence>
<gene>
    <name evidence="1" type="ORF">PHYPA_017781</name>
</gene>
<dbReference type="Gramene" id="Pp3c13_24117V3.1">
    <property type="protein sequence ID" value="Pp3c13_24117V3.1"/>
    <property type="gene ID" value="Pp3c13_24117"/>
</dbReference>
<dbReference type="Proteomes" id="UP000006727">
    <property type="component" value="Chromosome 13"/>
</dbReference>
<keyword evidence="3" id="KW-1185">Reference proteome</keyword>
<reference evidence="2" key="3">
    <citation type="submission" date="2020-12" db="UniProtKB">
        <authorList>
            <consortium name="EnsemblPlants"/>
        </authorList>
    </citation>
    <scope>IDENTIFICATION</scope>
</reference>
<evidence type="ECO:0000313" key="1">
    <source>
        <dbReference type="EMBL" id="PNR42949.1"/>
    </source>
</evidence>
<accession>A0A2K1JN33</accession>
<reference evidence="1 3" key="2">
    <citation type="journal article" date="2018" name="Plant J.">
        <title>The Physcomitrella patens chromosome-scale assembly reveals moss genome structure and evolution.</title>
        <authorList>
            <person name="Lang D."/>
            <person name="Ullrich K.K."/>
            <person name="Murat F."/>
            <person name="Fuchs J."/>
            <person name="Jenkins J."/>
            <person name="Haas F.B."/>
            <person name="Piednoel M."/>
            <person name="Gundlach H."/>
            <person name="Van Bel M."/>
            <person name="Meyberg R."/>
            <person name="Vives C."/>
            <person name="Morata J."/>
            <person name="Symeonidi A."/>
            <person name="Hiss M."/>
            <person name="Muchero W."/>
            <person name="Kamisugi Y."/>
            <person name="Saleh O."/>
            <person name="Blanc G."/>
            <person name="Decker E.L."/>
            <person name="van Gessel N."/>
            <person name="Grimwood J."/>
            <person name="Hayes R.D."/>
            <person name="Graham S.W."/>
            <person name="Gunter L.E."/>
            <person name="McDaniel S.F."/>
            <person name="Hoernstein S.N.W."/>
            <person name="Larsson A."/>
            <person name="Li F.W."/>
            <person name="Perroud P.F."/>
            <person name="Phillips J."/>
            <person name="Ranjan P."/>
            <person name="Rokshar D.S."/>
            <person name="Rothfels C.J."/>
            <person name="Schneider L."/>
            <person name="Shu S."/>
            <person name="Stevenson D.W."/>
            <person name="Thummler F."/>
            <person name="Tillich M."/>
            <person name="Villarreal Aguilar J.C."/>
            <person name="Widiez T."/>
            <person name="Wong G.K."/>
            <person name="Wymore A."/>
            <person name="Zhang Y."/>
            <person name="Zimmer A.D."/>
            <person name="Quatrano R.S."/>
            <person name="Mayer K.F.X."/>
            <person name="Goodstein D."/>
            <person name="Casacuberta J.M."/>
            <person name="Vandepoele K."/>
            <person name="Reski R."/>
            <person name="Cuming A.C."/>
            <person name="Tuskan G.A."/>
            <person name="Maumus F."/>
            <person name="Salse J."/>
            <person name="Schmutz J."/>
            <person name="Rensing S.A."/>
        </authorList>
    </citation>
    <scope>NUCLEOTIDE SEQUENCE [LARGE SCALE GENOMIC DNA]</scope>
    <source>
        <strain evidence="2 3">cv. Gransden 2004</strain>
    </source>
</reference>
<evidence type="ECO:0000313" key="3">
    <source>
        <dbReference type="Proteomes" id="UP000006727"/>
    </source>
</evidence>
<dbReference type="AlphaFoldDB" id="A0A2K1JN33"/>
<protein>
    <submittedName>
        <fullName evidence="1 2">Uncharacterized protein</fullName>
    </submittedName>
</protein>